<keyword evidence="1" id="KW-0472">Membrane</keyword>
<protein>
    <submittedName>
        <fullName evidence="2">Uncharacterized protein</fullName>
    </submittedName>
</protein>
<keyword evidence="3" id="KW-1185">Reference proteome</keyword>
<proteinExistence type="predicted"/>
<dbReference type="RefSeq" id="WP_152534706.1">
    <property type="nucleotide sequence ID" value="NZ_JACJHX010000008.1"/>
</dbReference>
<sequence length="115" mass="12996">MNAVIYYANLVFKYGFKNYKKHISGRALTITMLRGAVAGSIGIVRYWQKIGVFDKVGVLIMSFQLAPAAYFFSNLGGKYSRRGFIENQFLSLFSPNKSIIYGTIVKTLERSYSGR</sequence>
<evidence type="ECO:0000313" key="3">
    <source>
        <dbReference type="Proteomes" id="UP000626697"/>
    </source>
</evidence>
<name>A0ABR6CRH6_9BACI</name>
<dbReference type="Proteomes" id="UP000626697">
    <property type="component" value="Unassembled WGS sequence"/>
</dbReference>
<reference evidence="2 3" key="1">
    <citation type="submission" date="2020-08" db="EMBL/GenBank/DDBJ databases">
        <title>Genomic Encyclopedia of Type Strains, Phase IV (KMG-IV): sequencing the most valuable type-strain genomes for metagenomic binning, comparative biology and taxonomic classification.</title>
        <authorList>
            <person name="Goeker M."/>
        </authorList>
    </citation>
    <scope>NUCLEOTIDE SEQUENCE [LARGE SCALE GENOMIC DNA]</scope>
    <source>
        <strain evidence="2 3">DSM 105481</strain>
    </source>
</reference>
<accession>A0ABR6CRH6</accession>
<evidence type="ECO:0000256" key="1">
    <source>
        <dbReference type="SAM" id="Phobius"/>
    </source>
</evidence>
<gene>
    <name evidence="2" type="ORF">HNP81_002921</name>
</gene>
<dbReference type="EMBL" id="JACJHX010000008">
    <property type="protein sequence ID" value="MBA9027631.1"/>
    <property type="molecule type" value="Genomic_DNA"/>
</dbReference>
<keyword evidence="1" id="KW-0812">Transmembrane</keyword>
<feature type="transmembrane region" description="Helical" evidence="1">
    <location>
        <begin position="53"/>
        <end position="72"/>
    </location>
</feature>
<organism evidence="2 3">
    <name type="scientific">Peribacillus huizhouensis</name>
    <dbReference type="NCBI Taxonomy" id="1501239"/>
    <lineage>
        <taxon>Bacteria</taxon>
        <taxon>Bacillati</taxon>
        <taxon>Bacillota</taxon>
        <taxon>Bacilli</taxon>
        <taxon>Bacillales</taxon>
        <taxon>Bacillaceae</taxon>
        <taxon>Peribacillus</taxon>
    </lineage>
</organism>
<keyword evidence="1" id="KW-1133">Transmembrane helix</keyword>
<comment type="caution">
    <text evidence="2">The sequence shown here is derived from an EMBL/GenBank/DDBJ whole genome shotgun (WGS) entry which is preliminary data.</text>
</comment>
<evidence type="ECO:0000313" key="2">
    <source>
        <dbReference type="EMBL" id="MBA9027631.1"/>
    </source>
</evidence>
<feature type="transmembrane region" description="Helical" evidence="1">
    <location>
        <begin position="27"/>
        <end position="47"/>
    </location>
</feature>